<organism evidence="1 2">
    <name type="scientific">Phytophthora infestans</name>
    <name type="common">Potato late blight agent</name>
    <name type="synonym">Botrytis infestans</name>
    <dbReference type="NCBI Taxonomy" id="4787"/>
    <lineage>
        <taxon>Eukaryota</taxon>
        <taxon>Sar</taxon>
        <taxon>Stramenopiles</taxon>
        <taxon>Oomycota</taxon>
        <taxon>Peronosporomycetes</taxon>
        <taxon>Peronosporales</taxon>
        <taxon>Peronosporaceae</taxon>
        <taxon>Phytophthora</taxon>
    </lineage>
</organism>
<dbReference type="Proteomes" id="UP000602510">
    <property type="component" value="Unassembled WGS sequence"/>
</dbReference>
<name>A0A833S5I8_PHYIN</name>
<sequence length="89" mass="10124">MPFTASTKDVVHPLFKQQDATSWKCKLCSKIFTQPLGKGYTNLLDHFLRKLGVKATDELSEKASKPVFSYQQNEKRMNGSNELSRRTAT</sequence>
<proteinExistence type="predicted"/>
<evidence type="ECO:0008006" key="3">
    <source>
        <dbReference type="Google" id="ProtNLM"/>
    </source>
</evidence>
<protein>
    <recommendedName>
        <fullName evidence="3">BED-type domain-containing protein</fullName>
    </recommendedName>
</protein>
<keyword evidence="2" id="KW-1185">Reference proteome</keyword>
<gene>
    <name evidence="1" type="ORF">GN244_ATG20801</name>
</gene>
<accession>A0A833S5I8</accession>
<evidence type="ECO:0000313" key="1">
    <source>
        <dbReference type="EMBL" id="KAF4027578.1"/>
    </source>
</evidence>
<evidence type="ECO:0000313" key="2">
    <source>
        <dbReference type="Proteomes" id="UP000602510"/>
    </source>
</evidence>
<dbReference type="EMBL" id="WSZM01001390">
    <property type="protein sequence ID" value="KAF4027578.1"/>
    <property type="molecule type" value="Genomic_DNA"/>
</dbReference>
<dbReference type="AlphaFoldDB" id="A0A833S5I8"/>
<reference evidence="1" key="1">
    <citation type="submission" date="2020-04" db="EMBL/GenBank/DDBJ databases">
        <title>Hybrid Assembly of Korean Phytophthora infestans isolates.</title>
        <authorList>
            <person name="Prokchorchik M."/>
            <person name="Lee Y."/>
            <person name="Seo J."/>
            <person name="Cho J.-H."/>
            <person name="Park Y.-E."/>
            <person name="Jang D.-C."/>
            <person name="Im J.-S."/>
            <person name="Choi J.-G."/>
            <person name="Park H.-J."/>
            <person name="Lee G.-B."/>
            <person name="Lee Y.-G."/>
            <person name="Hong S.-Y."/>
            <person name="Cho K."/>
            <person name="Sohn K.H."/>
        </authorList>
    </citation>
    <scope>NUCLEOTIDE SEQUENCE</scope>
    <source>
        <strain evidence="1">KR_1_A1</strain>
    </source>
</reference>
<comment type="caution">
    <text evidence="1">The sequence shown here is derived from an EMBL/GenBank/DDBJ whole genome shotgun (WGS) entry which is preliminary data.</text>
</comment>